<feature type="signal peptide" evidence="2">
    <location>
        <begin position="1"/>
        <end position="21"/>
    </location>
</feature>
<keyword evidence="4" id="KW-1185">Reference proteome</keyword>
<feature type="compositionally biased region" description="Basic and acidic residues" evidence="1">
    <location>
        <begin position="171"/>
        <end position="180"/>
    </location>
</feature>
<gene>
    <name evidence="3" type="ORF">SEMRO_2851_G338580.1</name>
</gene>
<feature type="region of interest" description="Disordered" evidence="1">
    <location>
        <begin position="216"/>
        <end position="274"/>
    </location>
</feature>
<protein>
    <submittedName>
        <fullName evidence="3">Uncharacterized protein</fullName>
    </submittedName>
</protein>
<evidence type="ECO:0000256" key="2">
    <source>
        <dbReference type="SAM" id="SignalP"/>
    </source>
</evidence>
<accession>A0A9N8HYD9</accession>
<feature type="compositionally biased region" description="Pro residues" evidence="1">
    <location>
        <begin position="218"/>
        <end position="232"/>
    </location>
</feature>
<evidence type="ECO:0000313" key="3">
    <source>
        <dbReference type="EMBL" id="CAB9530366.1"/>
    </source>
</evidence>
<feature type="compositionally biased region" description="Low complexity" evidence="1">
    <location>
        <begin position="246"/>
        <end position="256"/>
    </location>
</feature>
<feature type="chain" id="PRO_5040152858" evidence="2">
    <location>
        <begin position="22"/>
        <end position="371"/>
    </location>
</feature>
<proteinExistence type="predicted"/>
<keyword evidence="2" id="KW-0732">Signal</keyword>
<dbReference type="Proteomes" id="UP001153069">
    <property type="component" value="Unassembled WGS sequence"/>
</dbReference>
<dbReference type="AlphaFoldDB" id="A0A9N8HYD9"/>
<sequence length="371" mass="38753">MLRLSISSLVLVSLLLVAVDGVKTPPRLRREGDLVVLDDDRDGIQHQIIKKGLIERSDCIAFADLGSDQRNNEYTHQECKSEGGCNNGGCCRVHTSLFCDASDGLRHLPCVCNNNTRESGQYTGWTITDNNNNTKNTMSWTPPPTHSQTPEEVIEEQHRDLQVFAVRKKSKDNSKSKDKLGVPGFVSSTFEAPGTPQGYDTNVGAVVVGITITSPGGAPRPVPLPAPAPPATPLATPGQPAPGQPAPQTTPAAPGPILSAQEAPGNTPGTAVSSTVIAGTPAAGTPAAGTPGTPGNRFGENHCSGGSWYWGTDYFQSSGFVFCIQTVGGAENAGCNEKIGECCLGEFCMCGQPNGGASVKCVPPFDPSLVV</sequence>
<organism evidence="3 4">
    <name type="scientific">Seminavis robusta</name>
    <dbReference type="NCBI Taxonomy" id="568900"/>
    <lineage>
        <taxon>Eukaryota</taxon>
        <taxon>Sar</taxon>
        <taxon>Stramenopiles</taxon>
        <taxon>Ochrophyta</taxon>
        <taxon>Bacillariophyta</taxon>
        <taxon>Bacillariophyceae</taxon>
        <taxon>Bacillariophycidae</taxon>
        <taxon>Naviculales</taxon>
        <taxon>Naviculaceae</taxon>
        <taxon>Seminavis</taxon>
    </lineage>
</organism>
<evidence type="ECO:0000313" key="4">
    <source>
        <dbReference type="Proteomes" id="UP001153069"/>
    </source>
</evidence>
<evidence type="ECO:0000256" key="1">
    <source>
        <dbReference type="SAM" id="MobiDB-lite"/>
    </source>
</evidence>
<feature type="region of interest" description="Disordered" evidence="1">
    <location>
        <begin position="166"/>
        <end position="198"/>
    </location>
</feature>
<reference evidence="3" key="1">
    <citation type="submission" date="2020-06" db="EMBL/GenBank/DDBJ databases">
        <authorList>
            <consortium name="Plant Systems Biology data submission"/>
        </authorList>
    </citation>
    <scope>NUCLEOTIDE SEQUENCE</scope>
    <source>
        <strain evidence="3">D6</strain>
    </source>
</reference>
<comment type="caution">
    <text evidence="3">The sequence shown here is derived from an EMBL/GenBank/DDBJ whole genome shotgun (WGS) entry which is preliminary data.</text>
</comment>
<name>A0A9N8HYD9_9STRA</name>
<dbReference type="EMBL" id="CAICTM010002849">
    <property type="protein sequence ID" value="CAB9530366.1"/>
    <property type="molecule type" value="Genomic_DNA"/>
</dbReference>